<dbReference type="SUPFAM" id="SSF56176">
    <property type="entry name" value="FAD-binding/transporter-associated domain-like"/>
    <property type="match status" value="1"/>
</dbReference>
<dbReference type="PROSITE" id="PS51371">
    <property type="entry name" value="CBS"/>
    <property type="match status" value="1"/>
</dbReference>
<dbReference type="InterPro" id="IPR002550">
    <property type="entry name" value="CNNM"/>
</dbReference>
<dbReference type="PANTHER" id="PTHR43099:SF2">
    <property type="entry name" value="UPF0053 PROTEIN YRKA"/>
    <property type="match status" value="1"/>
</dbReference>
<dbReference type="SMART" id="SM01091">
    <property type="entry name" value="CorC_HlyC"/>
    <property type="match status" value="1"/>
</dbReference>
<dbReference type="PROSITE" id="PS51846">
    <property type="entry name" value="CNNM"/>
    <property type="match status" value="1"/>
</dbReference>
<evidence type="ECO:0000256" key="2">
    <source>
        <dbReference type="ARBA" id="ARBA00006337"/>
    </source>
</evidence>
<keyword evidence="7 9" id="KW-0129">CBS domain</keyword>
<feature type="domain" description="CBS" evidence="12">
    <location>
        <begin position="285"/>
        <end position="347"/>
    </location>
</feature>
<feature type="transmembrane region" description="Helical" evidence="11">
    <location>
        <begin position="140"/>
        <end position="158"/>
    </location>
</feature>
<evidence type="ECO:0000259" key="12">
    <source>
        <dbReference type="PROSITE" id="PS51371"/>
    </source>
</evidence>
<evidence type="ECO:0000256" key="8">
    <source>
        <dbReference type="ARBA" id="ARBA00023136"/>
    </source>
</evidence>
<evidence type="ECO:0000256" key="11">
    <source>
        <dbReference type="SAM" id="Phobius"/>
    </source>
</evidence>
<proteinExistence type="inferred from homology"/>
<dbReference type="Pfam" id="PF03471">
    <property type="entry name" value="CorC_HlyC"/>
    <property type="match status" value="1"/>
</dbReference>
<comment type="similarity">
    <text evidence="2">Belongs to the UPF0053 family.</text>
</comment>
<evidence type="ECO:0000256" key="7">
    <source>
        <dbReference type="ARBA" id="ARBA00023122"/>
    </source>
</evidence>
<dbReference type="InterPro" id="IPR051676">
    <property type="entry name" value="UPF0053_domain"/>
</dbReference>
<dbReference type="EMBL" id="JTHE03000048">
    <property type="protein sequence ID" value="MCM1982928.1"/>
    <property type="molecule type" value="Genomic_DNA"/>
</dbReference>
<dbReference type="GO" id="GO:0005886">
    <property type="term" value="C:plasma membrane"/>
    <property type="evidence" value="ECO:0007669"/>
    <property type="project" value="UniProtKB-SubCell"/>
</dbReference>
<evidence type="ECO:0000259" key="13">
    <source>
        <dbReference type="PROSITE" id="PS51846"/>
    </source>
</evidence>
<evidence type="ECO:0000256" key="9">
    <source>
        <dbReference type="PROSITE-ProRule" id="PRU00703"/>
    </source>
</evidence>
<evidence type="ECO:0000313" key="15">
    <source>
        <dbReference type="Proteomes" id="UP000031561"/>
    </source>
</evidence>
<dbReference type="CDD" id="cd04590">
    <property type="entry name" value="CBS_pair_CorC_HlyC_assoc"/>
    <property type="match status" value="1"/>
</dbReference>
<evidence type="ECO:0000256" key="1">
    <source>
        <dbReference type="ARBA" id="ARBA00004651"/>
    </source>
</evidence>
<dbReference type="InterPro" id="IPR016169">
    <property type="entry name" value="FAD-bd_PCMH_sub2"/>
</dbReference>
<dbReference type="InterPro" id="IPR044751">
    <property type="entry name" value="Ion_transp-like_CBS"/>
</dbReference>
<keyword evidence="5" id="KW-0677">Repeat</keyword>
<name>A0ABD4T363_9CYAN</name>
<dbReference type="Pfam" id="PF00571">
    <property type="entry name" value="CBS"/>
    <property type="match status" value="1"/>
</dbReference>
<evidence type="ECO:0000256" key="5">
    <source>
        <dbReference type="ARBA" id="ARBA00022737"/>
    </source>
</evidence>
<keyword evidence="15" id="KW-1185">Reference proteome</keyword>
<evidence type="ECO:0000313" key="14">
    <source>
        <dbReference type="EMBL" id="MCM1982928.1"/>
    </source>
</evidence>
<gene>
    <name evidence="14" type="ORF">QQ91_0008845</name>
</gene>
<organism evidence="14 15">
    <name type="scientific">Lyngbya confervoides BDU141951</name>
    <dbReference type="NCBI Taxonomy" id="1574623"/>
    <lineage>
        <taxon>Bacteria</taxon>
        <taxon>Bacillati</taxon>
        <taxon>Cyanobacteriota</taxon>
        <taxon>Cyanophyceae</taxon>
        <taxon>Oscillatoriophycideae</taxon>
        <taxon>Oscillatoriales</taxon>
        <taxon>Microcoleaceae</taxon>
        <taxon>Lyngbya</taxon>
    </lineage>
</organism>
<feature type="transmembrane region" description="Helical" evidence="11">
    <location>
        <begin position="100"/>
        <end position="120"/>
    </location>
</feature>
<dbReference type="InterPro" id="IPR000644">
    <property type="entry name" value="CBS_dom"/>
</dbReference>
<accession>A0ABD4T363</accession>
<dbReference type="PANTHER" id="PTHR43099">
    <property type="entry name" value="UPF0053 PROTEIN YRKA"/>
    <property type="match status" value="1"/>
</dbReference>
<comment type="subcellular location">
    <subcellularLocation>
        <location evidence="1">Cell membrane</location>
        <topology evidence="1">Multi-pass membrane protein</topology>
    </subcellularLocation>
</comment>
<sequence>MTSLIAILALIAINAFFVTAEFSIVIVRRSRIQQLVLEGDAPAKTVQNLQRDLNRLLSTTQIGITLSCLALGWISERTISSLVSAGLSVLQVSALQNSSIIRSLSILLVFLSVAYLQIVLGELGPKSLALRYSEYLARSLGPLSLSISNLLYPFIWLLNRSTEILLSMFGIQFSEEELYGQVTTKELQLMVEASAIASNEPEEQLLRNFFEFGEITVRELMVPRTNIEAFPVRGTYAEFLALLAHIGHESYPVIDQSLDDVQGILKLHDLATGLQDQQIQADTVVSRWVQPPRFVNENTSITEALELMYKHNQTMLMVREEDVGGTAGLIHLKDILGVIISDPEEDEIERSQEIQQEAEQLYSVQAQTSIESINEQLGINLPFSEEYQTVGGFLLFSLQKVPQINDQLVYENLEFTVTSLEGPRLERIQVKCLPAPPETISV</sequence>
<evidence type="ECO:0000256" key="6">
    <source>
        <dbReference type="ARBA" id="ARBA00022989"/>
    </source>
</evidence>
<dbReference type="Proteomes" id="UP000031561">
    <property type="component" value="Unassembled WGS sequence"/>
</dbReference>
<comment type="caution">
    <text evidence="14">The sequence shown here is derived from an EMBL/GenBank/DDBJ whole genome shotgun (WGS) entry which is preliminary data.</text>
</comment>
<keyword evidence="6 10" id="KW-1133">Transmembrane helix</keyword>
<dbReference type="Gene3D" id="3.30.465.10">
    <property type="match status" value="1"/>
</dbReference>
<evidence type="ECO:0000256" key="4">
    <source>
        <dbReference type="ARBA" id="ARBA00022692"/>
    </source>
</evidence>
<dbReference type="Gene3D" id="3.10.580.10">
    <property type="entry name" value="CBS-domain"/>
    <property type="match status" value="1"/>
</dbReference>
<dbReference type="RefSeq" id="WP_166281653.1">
    <property type="nucleotide sequence ID" value="NZ_JTHE03000048.1"/>
</dbReference>
<reference evidence="14 15" key="1">
    <citation type="journal article" date="2015" name="Genome Announc.">
        <title>Draft Genome Sequence of Filamentous Marine Cyanobacterium Lyngbya confervoides Strain BDU141951.</title>
        <authorList>
            <person name="Chandrababunaidu M.M."/>
            <person name="Sen D."/>
            <person name="Tripathy S."/>
        </authorList>
    </citation>
    <scope>NUCLEOTIDE SEQUENCE [LARGE SCALE GENOMIC DNA]</scope>
    <source>
        <strain evidence="14 15">BDU141951</strain>
    </source>
</reference>
<keyword evidence="4 10" id="KW-0812">Transmembrane</keyword>
<protein>
    <submittedName>
        <fullName evidence="14">Hemolysin family protein</fullName>
    </submittedName>
</protein>
<dbReference type="SUPFAM" id="SSF54631">
    <property type="entry name" value="CBS-domain pair"/>
    <property type="match status" value="1"/>
</dbReference>
<dbReference type="InterPro" id="IPR036318">
    <property type="entry name" value="FAD-bd_PCMH-like_sf"/>
</dbReference>
<evidence type="ECO:0000256" key="3">
    <source>
        <dbReference type="ARBA" id="ARBA00022475"/>
    </source>
</evidence>
<dbReference type="InterPro" id="IPR046342">
    <property type="entry name" value="CBS_dom_sf"/>
</dbReference>
<dbReference type="Pfam" id="PF01595">
    <property type="entry name" value="CNNM"/>
    <property type="match status" value="1"/>
</dbReference>
<feature type="transmembrane region" description="Helical" evidence="11">
    <location>
        <begin position="6"/>
        <end position="27"/>
    </location>
</feature>
<dbReference type="AlphaFoldDB" id="A0ABD4T363"/>
<evidence type="ECO:0000256" key="10">
    <source>
        <dbReference type="PROSITE-ProRule" id="PRU01193"/>
    </source>
</evidence>
<feature type="domain" description="CNNM transmembrane" evidence="13">
    <location>
        <begin position="1"/>
        <end position="206"/>
    </location>
</feature>
<keyword evidence="3" id="KW-1003">Cell membrane</keyword>
<dbReference type="InterPro" id="IPR005170">
    <property type="entry name" value="Transptr-assoc_dom"/>
</dbReference>
<keyword evidence="8 10" id="KW-0472">Membrane</keyword>